<dbReference type="Gramene" id="TraesARI3A03G01514950.1">
    <property type="protein sequence ID" value="TraesARI3A03G01514950.1.CDS1"/>
    <property type="gene ID" value="TraesARI3A03G01514950"/>
</dbReference>
<dbReference type="PANTHER" id="PTHR33136">
    <property type="entry name" value="RAPID ALKALINIZATION FACTOR-LIKE"/>
    <property type="match status" value="1"/>
</dbReference>
<feature type="chain" id="PRO_5043173619" description="Rapid alkalinization factor 1" evidence="5">
    <location>
        <begin position="27"/>
        <end position="120"/>
    </location>
</feature>
<dbReference type="Proteomes" id="UP000019116">
    <property type="component" value="Chromosome 3A"/>
</dbReference>
<accession>A0A3B6ERG6</accession>
<dbReference type="RefSeq" id="XP_044337716.1">
    <property type="nucleotide sequence ID" value="XM_044481781.1"/>
</dbReference>
<dbReference type="Gramene" id="TraesWEE_scaffold_102661_01G000100.1">
    <property type="protein sequence ID" value="TraesWEE_scaffold_102661_01G000100.1"/>
    <property type="gene ID" value="TraesWEE_scaffold_102661_01G000100"/>
</dbReference>
<dbReference type="SMR" id="A0A3B6ERG6"/>
<protein>
    <recommendedName>
        <fullName evidence="8">Rapid alkalinization factor 1</fullName>
    </recommendedName>
</protein>
<dbReference type="OrthoDB" id="1613518at2759"/>
<evidence type="ECO:0008006" key="8">
    <source>
        <dbReference type="Google" id="ProtNLM"/>
    </source>
</evidence>
<dbReference type="Gramene" id="TraesSTA3A03G01485250.1">
    <property type="protein sequence ID" value="TraesSTA3A03G01485250.1.CDS1"/>
    <property type="gene ID" value="TraesSTA3A03G01485250"/>
</dbReference>
<dbReference type="AlphaFoldDB" id="A0A3B6ERG6"/>
<evidence type="ECO:0000313" key="7">
    <source>
        <dbReference type="Proteomes" id="UP000019116"/>
    </source>
</evidence>
<evidence type="ECO:0000256" key="3">
    <source>
        <dbReference type="ARBA" id="ARBA00022729"/>
    </source>
</evidence>
<gene>
    <name evidence="6" type="primary">LOC123059140</name>
</gene>
<dbReference type="Pfam" id="PF05498">
    <property type="entry name" value="RALF"/>
    <property type="match status" value="1"/>
</dbReference>
<proteinExistence type="inferred from homology"/>
<dbReference type="Gramene" id="TraesCS3A02G452000.1">
    <property type="protein sequence ID" value="TraesCS3A02G452000.1.cds1"/>
    <property type="gene ID" value="TraesCS3A02G452000"/>
</dbReference>
<evidence type="ECO:0000256" key="4">
    <source>
        <dbReference type="ARBA" id="ARBA00023157"/>
    </source>
</evidence>
<name>A0A3B6ERG6_WHEAT</name>
<dbReference type="Gramene" id="TraesCS3A03G1046600.1">
    <property type="protein sequence ID" value="TraesCS3A03G1046600.1.CDS1"/>
    <property type="gene ID" value="TraesCS3A03G1046600"/>
</dbReference>
<dbReference type="Gramene" id="TraesLAC3A03G01437440.1">
    <property type="protein sequence ID" value="TraesLAC3A03G01437440.1.CDS1"/>
    <property type="gene ID" value="TraesLAC3A03G01437440"/>
</dbReference>
<feature type="signal peptide" evidence="5">
    <location>
        <begin position="1"/>
        <end position="26"/>
    </location>
</feature>
<dbReference type="GeneID" id="123059140"/>
<dbReference type="EnsemblPlants" id="TraesCS3A02G452000.1">
    <property type="protein sequence ID" value="TraesCS3A02G452000.1.cds1"/>
    <property type="gene ID" value="TraesCS3A02G452000"/>
</dbReference>
<evidence type="ECO:0000313" key="6">
    <source>
        <dbReference type="EnsemblPlants" id="TraesCS3A02G452000.1.cds1"/>
    </source>
</evidence>
<dbReference type="InterPro" id="IPR008801">
    <property type="entry name" value="RALF"/>
</dbReference>
<dbReference type="Gramene" id="TraesPARA_EIv1.0_0870720.1">
    <property type="protein sequence ID" value="TraesPARA_EIv1.0_0870720.1.CDS1"/>
    <property type="gene ID" value="TraesPARA_EIv1.0_0870720"/>
</dbReference>
<dbReference type="OMA" id="VEECGMA"/>
<dbReference type="Gramene" id="TraesRN3A0101068000.1">
    <property type="protein sequence ID" value="TraesRN3A0101068000.1"/>
    <property type="gene ID" value="TraesRN3A0101068000"/>
</dbReference>
<reference evidence="6" key="1">
    <citation type="submission" date="2018-08" db="EMBL/GenBank/DDBJ databases">
        <authorList>
            <person name="Rossello M."/>
        </authorList>
    </citation>
    <scope>NUCLEOTIDE SEQUENCE [LARGE SCALE GENOMIC DNA]</scope>
    <source>
        <strain evidence="6">cv. Chinese Spring</strain>
    </source>
</reference>
<keyword evidence="7" id="KW-1185">Reference proteome</keyword>
<dbReference type="Gramene" id="TraesSYM3A03G01516460.1">
    <property type="protein sequence ID" value="TraesSYM3A03G01516460.1.CDS1"/>
    <property type="gene ID" value="TraesSYM3A03G01516460"/>
</dbReference>
<sequence length="120" mass="12291">MAPPLPSRAALALIVAVAALLVLVVAAELDAGSSTWAAEDYGGGAVTAMRAACRVEDEEGCGGEATLRRHLGGGGYIGYDALRRNAVPCSVRGASYYNCRPGGQANPYSRGCSSITRCRG</sequence>
<keyword evidence="3 5" id="KW-0732">Signal</keyword>
<comment type="similarity">
    <text evidence="1">Belongs to the plant rapid alkalinization factor (RALF) family.</text>
</comment>
<evidence type="ECO:0000256" key="2">
    <source>
        <dbReference type="ARBA" id="ARBA00022702"/>
    </source>
</evidence>
<evidence type="ECO:0000256" key="5">
    <source>
        <dbReference type="SAM" id="SignalP"/>
    </source>
</evidence>
<reference evidence="6" key="2">
    <citation type="submission" date="2018-10" db="UniProtKB">
        <authorList>
            <consortium name="EnsemblPlants"/>
        </authorList>
    </citation>
    <scope>IDENTIFICATION</scope>
</reference>
<organism evidence="6">
    <name type="scientific">Triticum aestivum</name>
    <name type="common">Wheat</name>
    <dbReference type="NCBI Taxonomy" id="4565"/>
    <lineage>
        <taxon>Eukaryota</taxon>
        <taxon>Viridiplantae</taxon>
        <taxon>Streptophyta</taxon>
        <taxon>Embryophyta</taxon>
        <taxon>Tracheophyta</taxon>
        <taxon>Spermatophyta</taxon>
        <taxon>Magnoliopsida</taxon>
        <taxon>Liliopsida</taxon>
        <taxon>Poales</taxon>
        <taxon>Poaceae</taxon>
        <taxon>BOP clade</taxon>
        <taxon>Pooideae</taxon>
        <taxon>Triticodae</taxon>
        <taxon>Triticeae</taxon>
        <taxon>Triticinae</taxon>
        <taxon>Triticum</taxon>
    </lineage>
</organism>
<evidence type="ECO:0000256" key="1">
    <source>
        <dbReference type="ARBA" id="ARBA00009178"/>
    </source>
</evidence>
<dbReference type="Gramene" id="TraesJUL3A03G01505910.1">
    <property type="protein sequence ID" value="TraesJUL3A03G01505910.1.CDS1"/>
    <property type="gene ID" value="TraesJUL3A03G01505910"/>
</dbReference>
<dbReference type="Gramene" id="TraesCAD_scaffold_037189_01G000100.1">
    <property type="protein sequence ID" value="TraesCAD_scaffold_037189_01G000100.1"/>
    <property type="gene ID" value="TraesCAD_scaffold_037189_01G000100"/>
</dbReference>
<dbReference type="Gramene" id="TraesLDM3A03G01493800.1">
    <property type="protein sequence ID" value="TraesLDM3A03G01493800.1.CDS1"/>
    <property type="gene ID" value="TraesLDM3A03G01493800"/>
</dbReference>
<keyword evidence="2" id="KW-0372">Hormone</keyword>
<dbReference type="STRING" id="4565.A0A3B6ERG6"/>
<dbReference type="Gramene" id="TraesMAC3A03G01491710.1">
    <property type="protein sequence ID" value="TraesMAC3A03G01491710.1.CDS1"/>
    <property type="gene ID" value="TraesMAC3A03G01491710"/>
</dbReference>
<dbReference type="PANTHER" id="PTHR33136:SF6">
    <property type="entry name" value="PROTEIN RALF-LIKE 34"/>
    <property type="match status" value="1"/>
</dbReference>
<dbReference type="Gramene" id="TraesCLE_scaffold_029885_01G000100.1">
    <property type="protein sequence ID" value="TraesCLE_scaffold_029885_01G000100.1"/>
    <property type="gene ID" value="TraesCLE_scaffold_029885_01G000100"/>
</dbReference>
<dbReference type="GO" id="GO:0019722">
    <property type="term" value="P:calcium-mediated signaling"/>
    <property type="evidence" value="ECO:0000318"/>
    <property type="project" value="GO_Central"/>
</dbReference>
<dbReference type="Gramene" id="TraesROB_scaffold_069279_01G000100.1">
    <property type="protein sequence ID" value="TraesROB_scaffold_069279_01G000100.1"/>
    <property type="gene ID" value="TraesROB_scaffold_069279_01G000100"/>
</dbReference>
<dbReference type="Gramene" id="TraesJAG3A03G01501950.1">
    <property type="protein sequence ID" value="TraesJAG3A03G01501950.1.CDS1"/>
    <property type="gene ID" value="TraesJAG3A03G01501950"/>
</dbReference>
<dbReference type="Gramene" id="TraesNOR3A03G01514840.1">
    <property type="protein sequence ID" value="TraesNOR3A03G01514840.1.CDS1"/>
    <property type="gene ID" value="TraesNOR3A03G01514840"/>
</dbReference>
<keyword evidence="4" id="KW-1015">Disulfide bond</keyword>
<dbReference type="GO" id="GO:0005179">
    <property type="term" value="F:hormone activity"/>
    <property type="evidence" value="ECO:0007669"/>
    <property type="project" value="UniProtKB-KW"/>
</dbReference>